<proteinExistence type="predicted"/>
<sequence length="1638" mass="178061">MWLFVGISLALATPSFRAWLEALFAELSIIFFTYLGLVSLGLGFIFMLTLVYHGRRFLQTRGLARRSNMGHSFSDTTPRAPPARAPPRVHWTRRASFLVCVKTTTSDMAGSGLYVPQLWTCSLVALALLPLIHSVMLGAGREMSARTLSTRRQLKSETATALAVESAALVSLQHELTACKYSKETKCLNDVTAISVLGEHRQASGYCTAFDAAYVNGTRGTVLPAQYFPIAVDDAYAQGFANDFAAWTRANQERFQKECPLLYNETIRGHGHTLLCCTETQYERLSLELRAVPGHCPACTDNLRNVWCQLTCHPSNSLFLDVTQVRLLAGDARHAEQVFPAIEEATYYVGSDVVRDLHDFCARDAGARPLLCNTTEEDEDTCSTTGLDLLNGLATSTLGGLGFPSHVNFVTMEQLSTAEQQATICECSAVNTSGCFAPLNTRLESCVGVCGSLCAVDATDRREYKSACYLNGSTSTLEDGNAPASIRLDSTDRADRASKIRTLVSDLSSRAHAGNFSLLNYALAVLAVVATMAVALGYAYTTRYGKRKRQSVLDDPAHRSRRTGGILSLPTIEQAKIMEHRNDWLSQHFKRWGDFVAMGNHPLYIILLSLMISVCCSWGLVRLEVETDPMKLWTSESSTVYQEQARFNALLGPLDRVEHLVLAAKDGGPVIRPAYLNEAIRLQQLVATDIVAGNITLRDICVKDAGSSACHINAATQFFQNNLAHFQVYATYNLVNEHLNNCANAPERPDVDVCSKLRARLRSSETALPASMSECPCLSSFGAPMTHVRKYLGGKTGRDASLKAGTNLEQATALYSTALVMNSWDPVKNADAIAWERMFLQRMEKEARTNALFDIFYAAETSAHDEGVRASNGSAVFFKASGAGFLAMFVFVGIGLYYRKLHHDFFHSSRIGVGLLGVACSVLSVSATLGILAWTGVKLQVVTLVVLPLLVLAMGTGNIFLILSALDLKQQELKMEQRSLFVELEDNDFGIHEITCVLLCEATGHVGPSIVTTAACACGILAVTTYSAMPAAQWLAGSLVVAMAANVALQFTLFLAIVALDKRRELSGTYDVLCCKRVSCGHRARLSDLRSATESSSLPGSWYSTSESHVMERYATRCIHLLLKKGSKVLVLVFSAACALGAIVCMEAMDRGLSPISFLPSTSYLHAFYRAVDATKLSRNELPVYFVVEGGYGKNPSRFNSLANDADAQSKFCSSKNICADLSIPTILNALVATGESNVTFFKDSALVSSWLDDFWRFINPGTECCRLDPAHGNLYIPLRAQDRSNRSDLVNRAALYPSCLADASKALTVPPESFLSLLMMFSTADANPLCPFAAGTRYRGQLSVDNRAMPTLDRSVAWNVTLNGTSYGNKLTAFAYKVMSTLDAFPTSRSQEETITAASQARHIATWMSQETGVDVWIYSPDNVFLEQFHSVRRTTCLVVVAGLLLVLGLQSAALGSFWYGFAVTFTAALTVVQVAGFMVPMGVHFNALSIVCLSLAMLLAVDLSGQFTRFFAKARTRSDEAGYLPMGDACVKKVFTELLASWTLGALSKGVAIASLVWAPLPVFGPEGHCFFQLLVAGVVCSCVNSLVLLPVGLSIAVDATDGRVRDVKSTTEEGVAYSRSSPTASYYNAPLSGKC</sequence>
<name>A0ACC0W238_9STRA</name>
<organism evidence="1 2">
    <name type="scientific">Peronosclerospora sorghi</name>
    <dbReference type="NCBI Taxonomy" id="230839"/>
    <lineage>
        <taxon>Eukaryota</taxon>
        <taxon>Sar</taxon>
        <taxon>Stramenopiles</taxon>
        <taxon>Oomycota</taxon>
        <taxon>Peronosporomycetes</taxon>
        <taxon>Peronosporales</taxon>
        <taxon>Peronosporaceae</taxon>
        <taxon>Peronosclerospora</taxon>
    </lineage>
</organism>
<dbReference type="EMBL" id="CM047584">
    <property type="protein sequence ID" value="KAI9912245.1"/>
    <property type="molecule type" value="Genomic_DNA"/>
</dbReference>
<evidence type="ECO:0000313" key="1">
    <source>
        <dbReference type="EMBL" id="KAI9912245.1"/>
    </source>
</evidence>
<dbReference type="Proteomes" id="UP001163321">
    <property type="component" value="Chromosome 5"/>
</dbReference>
<accession>A0ACC0W238</accession>
<gene>
    <name evidence="1" type="ORF">PsorP6_009594</name>
</gene>
<evidence type="ECO:0000313" key="2">
    <source>
        <dbReference type="Proteomes" id="UP001163321"/>
    </source>
</evidence>
<comment type="caution">
    <text evidence="1">The sequence shown here is derived from an EMBL/GenBank/DDBJ whole genome shotgun (WGS) entry which is preliminary data.</text>
</comment>
<protein>
    <submittedName>
        <fullName evidence="1">Uncharacterized protein</fullName>
    </submittedName>
</protein>
<keyword evidence="2" id="KW-1185">Reference proteome</keyword>
<reference evidence="1 2" key="1">
    <citation type="journal article" date="2022" name="bioRxiv">
        <title>The genome of the oomycete Peronosclerospora sorghi, a cosmopolitan pathogen of maize and sorghum, is inflated with dispersed pseudogenes.</title>
        <authorList>
            <person name="Fletcher K."/>
            <person name="Martin F."/>
            <person name="Isakeit T."/>
            <person name="Cavanaugh K."/>
            <person name="Magill C."/>
            <person name="Michelmore R."/>
        </authorList>
    </citation>
    <scope>NUCLEOTIDE SEQUENCE [LARGE SCALE GENOMIC DNA]</scope>
    <source>
        <strain evidence="1">P6</strain>
    </source>
</reference>